<feature type="domain" description="Trans-2-enoyl-CoA reductase-like NAD(P)H binding" evidence="12">
    <location>
        <begin position="2"/>
        <end position="80"/>
    </location>
</feature>
<dbReference type="Pfam" id="PF12241">
    <property type="entry name" value="Enoyl_reductase"/>
    <property type="match status" value="1"/>
</dbReference>
<comment type="caution">
    <text evidence="9">Lacks conserved residue(s) required for the propagation of feature annotation.</text>
</comment>
<reference evidence="13" key="2">
    <citation type="submission" date="2020-09" db="EMBL/GenBank/DDBJ databases">
        <authorList>
            <person name="Sun Q."/>
            <person name="Kim S."/>
        </authorList>
    </citation>
    <scope>NUCLEOTIDE SEQUENCE</scope>
    <source>
        <strain evidence="13">KCTC 22169</strain>
    </source>
</reference>
<feature type="domain" description="Enoyl reductase FAD binding" evidence="10">
    <location>
        <begin position="326"/>
        <end position="389"/>
    </location>
</feature>
<comment type="caution">
    <text evidence="13">The sequence shown here is derived from an EMBL/GenBank/DDBJ whole genome shotgun (WGS) entry which is preliminary data.</text>
</comment>
<keyword evidence="3 9" id="KW-0276">Fatty acid metabolism</keyword>
<feature type="site" description="Plays an important role in discriminating NADH against NADPH" evidence="9">
    <location>
        <position position="75"/>
    </location>
</feature>
<evidence type="ECO:0000256" key="7">
    <source>
        <dbReference type="ARBA" id="ARBA00023160"/>
    </source>
</evidence>
<evidence type="ECO:0000256" key="5">
    <source>
        <dbReference type="ARBA" id="ARBA00023027"/>
    </source>
</evidence>
<feature type="binding site" evidence="9">
    <location>
        <begin position="74"/>
        <end position="75"/>
    </location>
    <ligand>
        <name>NAD(+)</name>
        <dbReference type="ChEBI" id="CHEBI:57540"/>
    </ligand>
</feature>
<comment type="catalytic activity">
    <reaction evidence="9">
        <text>a 2,3-saturated acyl-[ACP] + NAD(+) = a (2E)-enoyl-[ACP] + NADH + H(+)</text>
        <dbReference type="Rhea" id="RHEA:10240"/>
        <dbReference type="Rhea" id="RHEA-COMP:9925"/>
        <dbReference type="Rhea" id="RHEA-COMP:9926"/>
        <dbReference type="ChEBI" id="CHEBI:15378"/>
        <dbReference type="ChEBI" id="CHEBI:57540"/>
        <dbReference type="ChEBI" id="CHEBI:57945"/>
        <dbReference type="ChEBI" id="CHEBI:78784"/>
        <dbReference type="ChEBI" id="CHEBI:78785"/>
        <dbReference type="EC" id="1.3.1.9"/>
    </reaction>
</comment>
<evidence type="ECO:0000256" key="4">
    <source>
        <dbReference type="ARBA" id="ARBA00023002"/>
    </source>
</evidence>
<dbReference type="EMBL" id="BMXR01000004">
    <property type="protein sequence ID" value="GGX53259.1"/>
    <property type="molecule type" value="Genomic_DNA"/>
</dbReference>
<comment type="subunit">
    <text evidence="1 9">Monomer.</text>
</comment>
<feature type="binding site" evidence="9">
    <location>
        <begin position="48"/>
        <end position="53"/>
    </location>
    <ligand>
        <name>NAD(+)</name>
        <dbReference type="ChEBI" id="CHEBI:57540"/>
    </ligand>
</feature>
<gene>
    <name evidence="9 13" type="primary">fabV</name>
    <name evidence="13" type="ORF">GCM10007392_20950</name>
</gene>
<organism evidence="13 14">
    <name type="scientific">Saccharospirillum salsuginis</name>
    <dbReference type="NCBI Taxonomy" id="418750"/>
    <lineage>
        <taxon>Bacteria</taxon>
        <taxon>Pseudomonadati</taxon>
        <taxon>Pseudomonadota</taxon>
        <taxon>Gammaproteobacteria</taxon>
        <taxon>Oceanospirillales</taxon>
        <taxon>Saccharospirillaceae</taxon>
        <taxon>Saccharospirillum</taxon>
    </lineage>
</organism>
<dbReference type="Pfam" id="PF07055">
    <property type="entry name" value="Eno-Rase_FAD_bd"/>
    <property type="match status" value="1"/>
</dbReference>
<evidence type="ECO:0000256" key="6">
    <source>
        <dbReference type="ARBA" id="ARBA00023098"/>
    </source>
</evidence>
<dbReference type="GO" id="GO:0006633">
    <property type="term" value="P:fatty acid biosynthetic process"/>
    <property type="evidence" value="ECO:0007669"/>
    <property type="project" value="UniProtKB-UniRule"/>
</dbReference>
<evidence type="ECO:0000256" key="2">
    <source>
        <dbReference type="ARBA" id="ARBA00022516"/>
    </source>
</evidence>
<dbReference type="NCBIfam" id="NF010177">
    <property type="entry name" value="PRK13656.1"/>
    <property type="match status" value="1"/>
</dbReference>
<reference evidence="13" key="1">
    <citation type="journal article" date="2014" name="Int. J. Syst. Evol. Microbiol.">
        <title>Complete genome sequence of Corynebacterium casei LMG S-19264T (=DSM 44701T), isolated from a smear-ripened cheese.</title>
        <authorList>
            <consortium name="US DOE Joint Genome Institute (JGI-PGF)"/>
            <person name="Walter F."/>
            <person name="Albersmeier A."/>
            <person name="Kalinowski J."/>
            <person name="Ruckert C."/>
        </authorList>
    </citation>
    <scope>NUCLEOTIDE SEQUENCE</scope>
    <source>
        <strain evidence="13">KCTC 22169</strain>
    </source>
</reference>
<dbReference type="EC" id="1.3.1.9" evidence="9"/>
<keyword evidence="7 9" id="KW-0275">Fatty acid biosynthesis</keyword>
<comment type="function">
    <text evidence="9">Involved in the final reduction of the elongation cycle of fatty acid synthesis (FAS II). Catalyzes the reduction of a carbon-carbon double bond in an enoyl moiety that is covalently linked to an acyl carrier protein (ACP).</text>
</comment>
<sequence>MIIKPKVRGFICTTAHPEGCKVHVQEQIDYVKAHKPAATGPKNVLIIGCSNGYGLASRISAAFGHGAKTLGVMFEKEPTERRPASAGWYNTKAFEAEAEKEGLYAKSLNADAFSDDAKAQVIDVIKNEMGGQVDLVVYSLGAPRRTDPETGQTYASSLKAIGEPVTRKSLNTDTKQVGEFTLDPATDEEIHNTIKVMGGEDWERWIDQLSEAGVLAEGVKSTAYSYIGKDLTWPIYGGATIGRAKQDVDRASVAINEKLKKELNGEANVSVLKAVVTQSSSAIPVMPLYLSILIRVMKERGTNEGCIEQVHGLLTDQLYGSGDRTLDDQGRIRMDLNELDSDVQAEVEAIWNQVNSDNVDELTDFAEYQKEFFKLFGFGFDEVDYEKDVDPIV</sequence>
<proteinExistence type="inferred from homology"/>
<name>A0A918K972_9GAMM</name>
<dbReference type="GO" id="GO:0004318">
    <property type="term" value="F:enoyl-[acyl-carrier-protein] reductase (NADH) activity"/>
    <property type="evidence" value="ECO:0007669"/>
    <property type="project" value="UniProtKB-UniRule"/>
</dbReference>
<comment type="pathway">
    <text evidence="9">Lipid metabolism; fatty acid biosynthesis.</text>
</comment>
<evidence type="ECO:0000256" key="8">
    <source>
        <dbReference type="ARBA" id="ARBA00048302"/>
    </source>
</evidence>
<dbReference type="InterPro" id="IPR050048">
    <property type="entry name" value="FabV-like_NADH_b"/>
</dbReference>
<dbReference type="AlphaFoldDB" id="A0A918K972"/>
<dbReference type="NCBIfam" id="NF043048">
    <property type="entry name" value="EnoyACPredFabV"/>
    <property type="match status" value="1"/>
</dbReference>
<dbReference type="RefSeq" id="WP_189608476.1">
    <property type="nucleotide sequence ID" value="NZ_BMXR01000004.1"/>
</dbReference>
<accession>A0A918K972</accession>
<dbReference type="Proteomes" id="UP000626148">
    <property type="component" value="Unassembled WGS sequence"/>
</dbReference>
<comment type="catalytic activity">
    <reaction evidence="8">
        <text>a 2,3-saturated acyl-CoA + NAD(+) = a (2E)-enoyl-CoA + NADH + H(+)</text>
        <dbReference type="Rhea" id="RHEA:18177"/>
        <dbReference type="ChEBI" id="CHEBI:15378"/>
        <dbReference type="ChEBI" id="CHEBI:57540"/>
        <dbReference type="ChEBI" id="CHEBI:57945"/>
        <dbReference type="ChEBI" id="CHEBI:58856"/>
        <dbReference type="ChEBI" id="CHEBI:65111"/>
        <dbReference type="EC" id="1.3.1.44"/>
    </reaction>
</comment>
<dbReference type="InterPro" id="IPR024910">
    <property type="entry name" value="Enoyl-CoA_Rdtase_cat_dom"/>
</dbReference>
<protein>
    <recommendedName>
        <fullName evidence="9">Enoyl-[acyl-carrier-protein] reductase [NADH]</fullName>
        <shortName evidence="9">ENR</shortName>
        <ecNumber evidence="9">1.3.1.9</ecNumber>
    </recommendedName>
</protein>
<dbReference type="GO" id="GO:0051287">
    <property type="term" value="F:NAD binding"/>
    <property type="evidence" value="ECO:0007669"/>
    <property type="project" value="UniProtKB-UniRule"/>
</dbReference>
<evidence type="ECO:0000313" key="14">
    <source>
        <dbReference type="Proteomes" id="UP000626148"/>
    </source>
</evidence>
<feature type="binding site" evidence="9">
    <location>
        <begin position="275"/>
        <end position="277"/>
    </location>
    <ligand>
        <name>NAD(+)</name>
        <dbReference type="ChEBI" id="CHEBI:57540"/>
    </ligand>
</feature>
<dbReference type="HAMAP" id="MF_01838">
    <property type="entry name" value="FabV_reductase"/>
    <property type="match status" value="1"/>
</dbReference>
<evidence type="ECO:0000256" key="3">
    <source>
        <dbReference type="ARBA" id="ARBA00022832"/>
    </source>
</evidence>
<feature type="active site" description="Proton donor" evidence="9">
    <location>
        <position position="236"/>
    </location>
</feature>
<feature type="binding site" evidence="9">
    <location>
        <position position="245"/>
    </location>
    <ligand>
        <name>NAD(+)</name>
        <dbReference type="ChEBI" id="CHEBI:57540"/>
    </ligand>
</feature>
<dbReference type="InterPro" id="IPR010758">
    <property type="entry name" value="Trans-2-enoyl-CoA_reductase"/>
</dbReference>
<feature type="binding site" evidence="9">
    <location>
        <begin position="111"/>
        <end position="112"/>
    </location>
    <ligand>
        <name>NAD(+)</name>
        <dbReference type="ChEBI" id="CHEBI:57540"/>
    </ligand>
</feature>
<feature type="domain" description="Trans-2-enoyl-CoA reductase catalytic" evidence="11">
    <location>
        <begin position="82"/>
        <end position="319"/>
    </location>
</feature>
<keyword evidence="14" id="KW-1185">Reference proteome</keyword>
<keyword evidence="5 9" id="KW-0520">NAD</keyword>
<dbReference type="PANTHER" id="PTHR37480:SF1">
    <property type="entry name" value="ENOYL-[ACYL-CARRIER-PROTEIN] REDUCTASE [NADH]"/>
    <property type="match status" value="1"/>
</dbReference>
<keyword evidence="2 9" id="KW-0444">Lipid biosynthesis</keyword>
<evidence type="ECO:0000256" key="9">
    <source>
        <dbReference type="HAMAP-Rule" id="MF_01838"/>
    </source>
</evidence>
<dbReference type="Gene3D" id="3.40.50.720">
    <property type="entry name" value="NAD(P)-binding Rossmann-like Domain"/>
    <property type="match status" value="1"/>
</dbReference>
<evidence type="ECO:0000259" key="12">
    <source>
        <dbReference type="Pfam" id="PF12242"/>
    </source>
</evidence>
<evidence type="ECO:0000313" key="13">
    <source>
        <dbReference type="EMBL" id="GGX53259.1"/>
    </source>
</evidence>
<evidence type="ECO:0000256" key="1">
    <source>
        <dbReference type="ARBA" id="ARBA00011245"/>
    </source>
</evidence>
<evidence type="ECO:0000259" key="11">
    <source>
        <dbReference type="Pfam" id="PF12241"/>
    </source>
</evidence>
<dbReference type="InterPro" id="IPR024906">
    <property type="entry name" value="Eno_Rdtase_FAD-bd_dom"/>
</dbReference>
<dbReference type="Pfam" id="PF12242">
    <property type="entry name" value="Eno-Rase_NADH_b"/>
    <property type="match status" value="1"/>
</dbReference>
<dbReference type="PANTHER" id="PTHR37480">
    <property type="entry name" value="ENOYL-[ACYL-CARRIER-PROTEIN] REDUCTASE [NADH]"/>
    <property type="match status" value="1"/>
</dbReference>
<comment type="similarity">
    <text evidence="9">Belongs to the TER reductase family.</text>
</comment>
<keyword evidence="6 9" id="KW-0443">Lipid metabolism</keyword>
<dbReference type="GO" id="GO:0050343">
    <property type="term" value="F:trans-2-enoyl-CoA reductase (NADH) activity"/>
    <property type="evidence" value="ECO:0007669"/>
    <property type="project" value="UniProtKB-EC"/>
</dbReference>
<feature type="binding site" evidence="9">
    <location>
        <position position="226"/>
    </location>
    <ligand>
        <name>substrate</name>
    </ligand>
</feature>
<evidence type="ECO:0000259" key="10">
    <source>
        <dbReference type="Pfam" id="PF07055"/>
    </source>
</evidence>
<keyword evidence="4 9" id="KW-0560">Oxidoreductase</keyword>